<sequence length="354" mass="39158">MIYPTILSAAVLALAQISSAANATTCSCSNQLVRKEWRTLTDDEKLEYISAVQCLLTTPAQLSDSLPGSVSRFDDYQGVHIALTEKYHFTGPFQPWHRVYVKLYETELRDICGYTGAQPYWDWTLDADSEEAFLAAPVFDNVTGFGANGPYVNTTDYETTNVPVKIPYKTGGGCVEDGPFVNMSINMGPGSSIEYNPQCLTRDFSPWLITQTLNTSVIDWGLSADSFAVYDYRTQGTGLEVSGMTFHAGGHLGVGGDIGIIGNMYSSPGDPLFYLHHANLDRLWNEWQRADWEARSVDIAGPDTMFAYPFDFMGDVAYTNITLDTILEFNNLTDNVAISEVMDINCAAFCYTYA</sequence>
<dbReference type="Pfam" id="PF00264">
    <property type="entry name" value="Tyrosinase"/>
    <property type="match status" value="1"/>
</dbReference>
<evidence type="ECO:0000256" key="1">
    <source>
        <dbReference type="ARBA" id="ARBA00022723"/>
    </source>
</evidence>
<feature type="domain" description="Tyrosinase copper-binding" evidence="4">
    <location>
        <begin position="270"/>
        <end position="281"/>
    </location>
</feature>
<dbReference type="EMBL" id="JARVKF010000392">
    <property type="protein sequence ID" value="KAK9418292.1"/>
    <property type="molecule type" value="Genomic_DNA"/>
</dbReference>
<dbReference type="Proteomes" id="UP001408356">
    <property type="component" value="Unassembled WGS sequence"/>
</dbReference>
<organism evidence="5 6">
    <name type="scientific">Seiridium unicorne</name>
    <dbReference type="NCBI Taxonomy" id="138068"/>
    <lineage>
        <taxon>Eukaryota</taxon>
        <taxon>Fungi</taxon>
        <taxon>Dikarya</taxon>
        <taxon>Ascomycota</taxon>
        <taxon>Pezizomycotina</taxon>
        <taxon>Sordariomycetes</taxon>
        <taxon>Xylariomycetidae</taxon>
        <taxon>Amphisphaeriales</taxon>
        <taxon>Sporocadaceae</taxon>
        <taxon>Seiridium</taxon>
    </lineage>
</organism>
<proteinExistence type="predicted"/>
<dbReference type="PROSITE" id="PS00498">
    <property type="entry name" value="TYROSINASE_2"/>
    <property type="match status" value="1"/>
</dbReference>
<evidence type="ECO:0000256" key="3">
    <source>
        <dbReference type="SAM" id="SignalP"/>
    </source>
</evidence>
<dbReference type="Gene3D" id="1.10.1280.10">
    <property type="entry name" value="Di-copper center containing domain from catechol oxidase"/>
    <property type="match status" value="1"/>
</dbReference>
<dbReference type="InterPro" id="IPR002227">
    <property type="entry name" value="Tyrosinase_Cu-bd"/>
</dbReference>
<keyword evidence="6" id="KW-1185">Reference proteome</keyword>
<dbReference type="PANTHER" id="PTHR11474:SF126">
    <property type="entry name" value="TYROSINASE-LIKE PROTEIN TYR-1-RELATED"/>
    <property type="match status" value="1"/>
</dbReference>
<comment type="caution">
    <text evidence="5">The sequence shown here is derived from an EMBL/GenBank/DDBJ whole genome shotgun (WGS) entry which is preliminary data.</text>
</comment>
<dbReference type="PRINTS" id="PR00092">
    <property type="entry name" value="TYROSINASE"/>
</dbReference>
<keyword evidence="1" id="KW-0479">Metal-binding</keyword>
<feature type="signal peptide" evidence="3">
    <location>
        <begin position="1"/>
        <end position="20"/>
    </location>
</feature>
<name>A0ABR2UUK0_9PEZI</name>
<evidence type="ECO:0000256" key="2">
    <source>
        <dbReference type="ARBA" id="ARBA00023008"/>
    </source>
</evidence>
<keyword evidence="2" id="KW-0186">Copper</keyword>
<evidence type="ECO:0000313" key="6">
    <source>
        <dbReference type="Proteomes" id="UP001408356"/>
    </source>
</evidence>
<dbReference type="InterPro" id="IPR008922">
    <property type="entry name" value="Di-copper_centre_dom_sf"/>
</dbReference>
<protein>
    <recommendedName>
        <fullName evidence="4">Tyrosinase copper-binding domain-containing protein</fullName>
    </recommendedName>
</protein>
<dbReference type="PANTHER" id="PTHR11474">
    <property type="entry name" value="TYROSINASE FAMILY MEMBER"/>
    <property type="match status" value="1"/>
</dbReference>
<accession>A0ABR2UUK0</accession>
<gene>
    <name evidence="5" type="ORF">SUNI508_08253</name>
</gene>
<evidence type="ECO:0000313" key="5">
    <source>
        <dbReference type="EMBL" id="KAK9418292.1"/>
    </source>
</evidence>
<dbReference type="InterPro" id="IPR050316">
    <property type="entry name" value="Tyrosinase/Hemocyanin"/>
</dbReference>
<feature type="chain" id="PRO_5046302429" description="Tyrosinase copper-binding domain-containing protein" evidence="3">
    <location>
        <begin position="21"/>
        <end position="354"/>
    </location>
</feature>
<reference evidence="5 6" key="1">
    <citation type="journal article" date="2024" name="J. Plant Pathol.">
        <title>Sequence and assembly of the genome of Seiridium unicorne, isolate CBS 538.82, causal agent of cypress canker disease.</title>
        <authorList>
            <person name="Scali E."/>
            <person name="Rocca G.D."/>
            <person name="Danti R."/>
            <person name="Garbelotto M."/>
            <person name="Barberini S."/>
            <person name="Baroncelli R."/>
            <person name="Emiliani G."/>
        </authorList>
    </citation>
    <scope>NUCLEOTIDE SEQUENCE [LARGE SCALE GENOMIC DNA]</scope>
    <source>
        <strain evidence="5 6">BM-138-508</strain>
    </source>
</reference>
<keyword evidence="3" id="KW-0732">Signal</keyword>
<dbReference type="SUPFAM" id="SSF48056">
    <property type="entry name" value="Di-copper centre-containing domain"/>
    <property type="match status" value="1"/>
</dbReference>
<evidence type="ECO:0000259" key="4">
    <source>
        <dbReference type="PROSITE" id="PS00498"/>
    </source>
</evidence>